<feature type="transmembrane region" description="Helical" evidence="7">
    <location>
        <begin position="317"/>
        <end position="350"/>
    </location>
</feature>
<dbReference type="CDD" id="cd17319">
    <property type="entry name" value="MFS_ExuT_GudP_like"/>
    <property type="match status" value="1"/>
</dbReference>
<dbReference type="Gene3D" id="1.20.1250.20">
    <property type="entry name" value="MFS general substrate transporter like domains"/>
    <property type="match status" value="2"/>
</dbReference>
<dbReference type="EMBL" id="CP002379">
    <property type="protein sequence ID" value="ADX71550.1"/>
    <property type="molecule type" value="Genomic_DNA"/>
</dbReference>
<organism evidence="9 10">
    <name type="scientific">Pseudarthrobacter phenanthrenivorans (strain DSM 18606 / JCM 16027 / LMG 23796 / Sphe3)</name>
    <name type="common">Arthrobacter phenanthrenivorans</name>
    <dbReference type="NCBI Taxonomy" id="930171"/>
    <lineage>
        <taxon>Bacteria</taxon>
        <taxon>Bacillati</taxon>
        <taxon>Actinomycetota</taxon>
        <taxon>Actinomycetes</taxon>
        <taxon>Micrococcales</taxon>
        <taxon>Micrococcaceae</taxon>
        <taxon>Pseudarthrobacter</taxon>
    </lineage>
</organism>
<dbReference type="PROSITE" id="PS50850">
    <property type="entry name" value="MFS"/>
    <property type="match status" value="1"/>
</dbReference>
<dbReference type="Proteomes" id="UP000008639">
    <property type="component" value="Chromosome"/>
</dbReference>
<feature type="transmembrane region" description="Helical" evidence="7">
    <location>
        <begin position="87"/>
        <end position="106"/>
    </location>
</feature>
<evidence type="ECO:0000256" key="3">
    <source>
        <dbReference type="ARBA" id="ARBA00022692"/>
    </source>
</evidence>
<accession>F0M8K7</accession>
<dbReference type="STRING" id="930171.Asphe3_03340"/>
<dbReference type="PANTHER" id="PTHR43791:SF36">
    <property type="entry name" value="TRANSPORTER, PUTATIVE (AFU_ORTHOLOGUE AFUA_6G08340)-RELATED"/>
    <property type="match status" value="1"/>
</dbReference>
<feature type="transmembrane region" description="Helical" evidence="7">
    <location>
        <begin position="403"/>
        <end position="424"/>
    </location>
</feature>
<evidence type="ECO:0000256" key="4">
    <source>
        <dbReference type="ARBA" id="ARBA00022989"/>
    </source>
</evidence>
<feature type="transmembrane region" description="Helical" evidence="7">
    <location>
        <begin position="250"/>
        <end position="272"/>
    </location>
</feature>
<keyword evidence="2" id="KW-0813">Transport</keyword>
<evidence type="ECO:0000313" key="9">
    <source>
        <dbReference type="EMBL" id="ADX71550.1"/>
    </source>
</evidence>
<dbReference type="eggNOG" id="COG2223">
    <property type="taxonomic scope" value="Bacteria"/>
</dbReference>
<dbReference type="PANTHER" id="PTHR43791">
    <property type="entry name" value="PERMEASE-RELATED"/>
    <property type="match status" value="1"/>
</dbReference>
<evidence type="ECO:0000256" key="1">
    <source>
        <dbReference type="ARBA" id="ARBA00004651"/>
    </source>
</evidence>
<feature type="region of interest" description="Disordered" evidence="6">
    <location>
        <begin position="739"/>
        <end position="772"/>
    </location>
</feature>
<keyword evidence="4 7" id="KW-1133">Transmembrane helix</keyword>
<protein>
    <submittedName>
        <fullName evidence="9">Sugar phosphate permease</fullName>
    </submittedName>
</protein>
<dbReference type="AlphaFoldDB" id="F0M8K7"/>
<feature type="transmembrane region" description="Helical" evidence="7">
    <location>
        <begin position="112"/>
        <end position="135"/>
    </location>
</feature>
<sequence>MMSVDNAVSDVASATKKFFKRVLPIMLVMLVCNQLNRSNIGYAQDHLQADVGIGAAAYGFGAGLFFIAYAIFELPSNVMMEKYGAKVWLTRIMVSWGTVSFLMAFVQNETMFYVLRFLLGAAEAGFFPAVIFYFARWVPAGQRGKATAIFIAGSSIAAAISGPIAGMLLSLHGALGLRGWQWLFGFEGALSVVVGFAVFFVLDARIKDAKWLSAAEKDALTRTIAAEDAQHTPAGGGKVNRWKMLLNPQILLLCGIYFSVQLSIYANTFWLPSIIKQIPGTTDLTVGFLSSIPWVCAVFAMYFAAKLQDKARSKKPLLAVALLVAAVGTFAAAIASPVMALVFLAIAAMGFKSASPLFWTIPQSGLHPMVLAPAIAIINSLGNLGGFVAPFGFGIIKEQTGSVIPGLFALAAASTIAAGLVYFLKERRSAEPAVDTGDVTVQAPVPAFWRSQAPVITKATLCPPKPKAFTSPAGAFSGGRWRTASVTTLRCTSGSSSWTLRVPGSIPVRSASTTTTAASAPAPPSRWPVWPLVEVTGMPEPKMALMACPSSLSPTGVDVAWACTKPMSSAAMPADSRAFCITRRCMAGSAATISFASEVTDPPATAPSTSAPRARACSSLSSTTIPAPSASTNPSRPPSNGRDARCGSSLRVDSARIWENPVITRSFTEASTPPAITTSAAPERIISAAWTIASAPEAHALTGVRAPPRAPRSMETQAAGPLTMSLVRVCGETFRGPDSARVRSCSMVEPSPPYAEPITTAKRSGSTSGAPA</sequence>
<comment type="subcellular location">
    <subcellularLocation>
        <location evidence="1">Cell membrane</location>
        <topology evidence="1">Multi-pass membrane protein</topology>
    </subcellularLocation>
</comment>
<evidence type="ECO:0000259" key="8">
    <source>
        <dbReference type="PROSITE" id="PS50850"/>
    </source>
</evidence>
<feature type="transmembrane region" description="Helical" evidence="7">
    <location>
        <begin position="370"/>
        <end position="396"/>
    </location>
</feature>
<evidence type="ECO:0000256" key="6">
    <source>
        <dbReference type="SAM" id="MobiDB-lite"/>
    </source>
</evidence>
<dbReference type="InterPro" id="IPR011701">
    <property type="entry name" value="MFS"/>
</dbReference>
<keyword evidence="5 7" id="KW-0472">Membrane</keyword>
<feature type="transmembrane region" description="Helical" evidence="7">
    <location>
        <begin position="284"/>
        <end position="305"/>
    </location>
</feature>
<feature type="transmembrane region" description="Helical" evidence="7">
    <location>
        <begin position="182"/>
        <end position="202"/>
    </location>
</feature>
<gene>
    <name evidence="9" type="ordered locus">Asphe3_03340</name>
</gene>
<dbReference type="GO" id="GO:0005886">
    <property type="term" value="C:plasma membrane"/>
    <property type="evidence" value="ECO:0007669"/>
    <property type="project" value="UniProtKB-SubCell"/>
</dbReference>
<dbReference type="HOGENOM" id="CLU_361958_0_0_11"/>
<feature type="domain" description="Major facilitator superfamily (MFS) profile" evidence="8">
    <location>
        <begin position="22"/>
        <end position="429"/>
    </location>
</feature>
<evidence type="ECO:0000313" key="10">
    <source>
        <dbReference type="Proteomes" id="UP000008639"/>
    </source>
</evidence>
<dbReference type="InterPro" id="IPR020846">
    <property type="entry name" value="MFS_dom"/>
</dbReference>
<evidence type="ECO:0000256" key="7">
    <source>
        <dbReference type="SAM" id="Phobius"/>
    </source>
</evidence>
<feature type="region of interest" description="Disordered" evidence="6">
    <location>
        <begin position="599"/>
        <end position="648"/>
    </location>
</feature>
<name>F0M8K7_PSEPM</name>
<feature type="transmembrane region" description="Helical" evidence="7">
    <location>
        <begin position="53"/>
        <end position="75"/>
    </location>
</feature>
<keyword evidence="3 7" id="KW-0812">Transmembrane</keyword>
<proteinExistence type="predicted"/>
<dbReference type="Pfam" id="PF07690">
    <property type="entry name" value="MFS_1"/>
    <property type="match status" value="1"/>
</dbReference>
<dbReference type="FunFam" id="1.20.1250.20:FF:000018">
    <property type="entry name" value="MFS transporter permease"/>
    <property type="match status" value="1"/>
</dbReference>
<evidence type="ECO:0000256" key="5">
    <source>
        <dbReference type="ARBA" id="ARBA00023136"/>
    </source>
</evidence>
<dbReference type="GO" id="GO:0022857">
    <property type="term" value="F:transmembrane transporter activity"/>
    <property type="evidence" value="ECO:0007669"/>
    <property type="project" value="InterPro"/>
</dbReference>
<feature type="transmembrane region" description="Helical" evidence="7">
    <location>
        <begin position="147"/>
        <end position="170"/>
    </location>
</feature>
<dbReference type="KEGG" id="apn:Asphe3_03340"/>
<dbReference type="SUPFAM" id="SSF103473">
    <property type="entry name" value="MFS general substrate transporter"/>
    <property type="match status" value="1"/>
</dbReference>
<dbReference type="InterPro" id="IPR036259">
    <property type="entry name" value="MFS_trans_sf"/>
</dbReference>
<feature type="compositionally biased region" description="Low complexity" evidence="6">
    <location>
        <begin position="602"/>
        <end position="634"/>
    </location>
</feature>
<feature type="compositionally biased region" description="Polar residues" evidence="6">
    <location>
        <begin position="761"/>
        <end position="772"/>
    </location>
</feature>
<reference evidence="9 10" key="1">
    <citation type="journal article" date="2011" name="Stand. Genomic Sci.">
        <title>Complete genome sequence of Arthrobacter phenanthrenivorans type strain (Sphe3).</title>
        <authorList>
            <person name="Kallimanis A."/>
            <person name="Labutti K.M."/>
            <person name="Lapidus A."/>
            <person name="Clum A."/>
            <person name="Lykidis A."/>
            <person name="Mavromatis K."/>
            <person name="Pagani I."/>
            <person name="Liolios K."/>
            <person name="Ivanova N."/>
            <person name="Goodwin L."/>
            <person name="Pitluck S."/>
            <person name="Chen A."/>
            <person name="Palaniappan K."/>
            <person name="Markowitz V."/>
            <person name="Bristow J."/>
            <person name="Velentzas A.D."/>
            <person name="Perisynakis A."/>
            <person name="Ouzounis C.C."/>
            <person name="Kyrpides N.C."/>
            <person name="Koukkou A.I."/>
            <person name="Drainas C."/>
        </authorList>
    </citation>
    <scope>NUCLEOTIDE SEQUENCE [LARGE SCALE GENOMIC DNA]</scope>
    <source>
        <strain evidence="10">DSM 18606 / JCM 16027 / LMG 23796 / Sphe3</strain>
    </source>
</reference>
<evidence type="ECO:0000256" key="2">
    <source>
        <dbReference type="ARBA" id="ARBA00022448"/>
    </source>
</evidence>